<dbReference type="EnsemblMetazoa" id="CPIJ016611-RA">
    <property type="protein sequence ID" value="CPIJ016611-PA"/>
    <property type="gene ID" value="CPIJ016611"/>
</dbReference>
<gene>
    <name evidence="3" type="primary">6050024</name>
    <name evidence="2" type="ORF">CpipJ_CPIJ016611</name>
</gene>
<dbReference type="InParanoid" id="B0XAM4"/>
<name>B0XAM4_CULQU</name>
<evidence type="ECO:0000256" key="1">
    <source>
        <dbReference type="SAM" id="MobiDB-lite"/>
    </source>
</evidence>
<reference evidence="3" key="2">
    <citation type="submission" date="2020-05" db="UniProtKB">
        <authorList>
            <consortium name="EnsemblMetazoa"/>
        </authorList>
    </citation>
    <scope>IDENTIFICATION</scope>
    <source>
        <strain evidence="3">JHB</strain>
    </source>
</reference>
<dbReference type="eggNOG" id="KOG0414">
    <property type="taxonomic scope" value="Eukaryota"/>
</dbReference>
<evidence type="ECO:0000313" key="2">
    <source>
        <dbReference type="EMBL" id="EDS43760.1"/>
    </source>
</evidence>
<dbReference type="VEuPathDB" id="VectorBase:CPIJ016611"/>
<keyword evidence="4" id="KW-1185">Reference proteome</keyword>
<dbReference type="AlphaFoldDB" id="B0XAM4"/>
<dbReference type="Proteomes" id="UP000002320">
    <property type="component" value="Unassembled WGS sequence"/>
</dbReference>
<reference evidence="2" key="1">
    <citation type="submission" date="2007-03" db="EMBL/GenBank/DDBJ databases">
        <title>Annotation of Culex pipiens quinquefasciatus.</title>
        <authorList>
            <consortium name="The Broad Institute Genome Sequencing Platform"/>
            <person name="Atkinson P.W."/>
            <person name="Hemingway J."/>
            <person name="Christensen B.M."/>
            <person name="Higgs S."/>
            <person name="Kodira C."/>
            <person name="Hannick L."/>
            <person name="Megy K."/>
            <person name="O'Leary S."/>
            <person name="Pearson M."/>
            <person name="Haas B.J."/>
            <person name="Mauceli E."/>
            <person name="Wortman J.R."/>
            <person name="Lee N.H."/>
            <person name="Guigo R."/>
            <person name="Stanke M."/>
            <person name="Alvarado L."/>
            <person name="Amedeo P."/>
            <person name="Antoine C.H."/>
            <person name="Arensburger P."/>
            <person name="Bidwell S.L."/>
            <person name="Crawford M."/>
            <person name="Camaro F."/>
            <person name="Devon K."/>
            <person name="Engels R."/>
            <person name="Hammond M."/>
            <person name="Howarth C."/>
            <person name="Koehrsen M."/>
            <person name="Lawson D."/>
            <person name="Montgomery P."/>
            <person name="Nene V."/>
            <person name="Nusbaum C."/>
            <person name="Puiu D."/>
            <person name="Romero-Severson J."/>
            <person name="Severson D.W."/>
            <person name="Shumway M."/>
            <person name="Sisk P."/>
            <person name="Stolte C."/>
            <person name="Zeng Q."/>
            <person name="Eisenstadt E."/>
            <person name="Fraser-Liggett C."/>
            <person name="Strausberg R."/>
            <person name="Galagan J."/>
            <person name="Birren B."/>
            <person name="Collins F.H."/>
        </authorList>
    </citation>
    <scope>NUCLEOTIDE SEQUENCE [LARGE SCALE GENOMIC DNA]</scope>
    <source>
        <strain evidence="2">JHB</strain>
    </source>
</reference>
<dbReference type="OrthoDB" id="436262at2759"/>
<protein>
    <submittedName>
        <fullName evidence="2">Condensin, XCAP-G'-subunit</fullName>
    </submittedName>
</protein>
<dbReference type="KEGG" id="cqu:CpipJ_CPIJ016611"/>
<organism>
    <name type="scientific">Culex quinquefasciatus</name>
    <name type="common">Southern house mosquito</name>
    <name type="synonym">Culex pungens</name>
    <dbReference type="NCBI Taxonomy" id="7176"/>
    <lineage>
        <taxon>Eukaryota</taxon>
        <taxon>Metazoa</taxon>
        <taxon>Ecdysozoa</taxon>
        <taxon>Arthropoda</taxon>
        <taxon>Hexapoda</taxon>
        <taxon>Insecta</taxon>
        <taxon>Pterygota</taxon>
        <taxon>Neoptera</taxon>
        <taxon>Endopterygota</taxon>
        <taxon>Diptera</taxon>
        <taxon>Nematocera</taxon>
        <taxon>Culicoidea</taxon>
        <taxon>Culicidae</taxon>
        <taxon>Culicinae</taxon>
        <taxon>Culicini</taxon>
        <taxon>Culex</taxon>
        <taxon>Culex</taxon>
    </lineage>
</organism>
<dbReference type="VEuPathDB" id="VectorBase:CQUJHB012160"/>
<proteinExistence type="predicted"/>
<dbReference type="EMBL" id="DS232588">
    <property type="protein sequence ID" value="EDS43760.1"/>
    <property type="molecule type" value="Genomic_DNA"/>
</dbReference>
<dbReference type="VEuPathDB" id="VectorBase:CQUJHB000172"/>
<dbReference type="STRING" id="7176.B0XAM4"/>
<accession>B0XAM4</accession>
<dbReference type="HOGENOM" id="CLU_386497_0_0_1"/>
<feature type="region of interest" description="Disordered" evidence="1">
    <location>
        <begin position="1"/>
        <end position="21"/>
    </location>
</feature>
<evidence type="ECO:0000313" key="3">
    <source>
        <dbReference type="EnsemblMetazoa" id="CPIJ016611-PA"/>
    </source>
</evidence>
<sequence length="715" mass="80744">MCSVCAKRPESLPRSNRSRSAHVIASIGRQHSLRRRPSAEQQQQHRKLRAAQLRQEQQLRGRVLNLGEIPNELNAAWSALNSHPFGIFDHFDDNMGQLSGKTLMRAYDLLFIAIDRFGTKVSDELVQSELSQADRLPALNTVKILMYLLGGLVKAINAHFNVAKVSVGCVICDIALEQSYVKNRSLILEHCEASIAPIAGGVMLLYEEIYPLCSRIEELIERLSMDAADSQTAKQLIIPQLSTLSDELLNLEYYAVCNCVLQIMGKVIVTDLTSEELSDKRKETLKHICTRPCLFANAFFRTFLRISSSTSTGNSSTGTCATRRNLGGPVVAAIPMNTASTTSQRCLGCARRTKRTRWQALLEFLQHIESDDFADTPTLCSYIRQLAYDPSMTTDKLQKMYFQSMMQVLLEIVASYDLGDEVAVRFCVDLINAILGPSRADVSNTSRPLVDEYLEKNTDKSLQMKISSLRLNIMNLKEQDMDKFNKKDYGGAQRASDELTATMTTGWKSEWGNASAADEYQGGLMFNLDVSRRVLLQITDIRAFFSLDLYEIIQVEDTKSTATAPMRLMDRVAFVNPSCLRRCRHLFYRSGVCGLFFIPAGSSSGGRWPHFSVQFSQDIIIVCMSTNLAQVPAVAKAIMRRYKTMDWLGEDMVKRYVNVQMKGRRGTREVRVPRQNKLECCELHSVEVLYRKYILRIVEDDCCQNKKANSDMQNR</sequence>
<evidence type="ECO:0000313" key="4">
    <source>
        <dbReference type="Proteomes" id="UP000002320"/>
    </source>
</evidence>